<comment type="caution">
    <text evidence="2">The sequence shown here is derived from an EMBL/GenBank/DDBJ whole genome shotgun (WGS) entry which is preliminary data.</text>
</comment>
<proteinExistence type="predicted"/>
<sequence>MSSSAPQTQSPPAAPNCSSSDDLLESFFHSFFTKIEHDRAAAFRPRFATSPFQFWSSLTLDDDALELGMINDSIEKRINEQLKNTTPLMSSGASLETKATESFDLFDLPFIDGNTRNNLTKPCKCPKNGVYFGNQYVPNFDCGSANEDVWSTSSDGDLPIFCRTYDLQLTPALQLFLSHPELVLGISHRASNVIQYLRKAFSMIIQTTSDSIKAEEITESQVPVDDFVPSFSSQTVTDYNSVAHGDANLSDGAVTINESTTSHPNAANFGSDLSTKSSQTRSDALTPPNDSMPNQSTSATTTDNNTNSNTGYGQRSNYIERHVLTTGYAQAVVPNAQVLPTLEASNIDPNHTQSTLGRIRSTVPQQAFQQLQNSLPWSFSGVPTTSSSSIPQASNTSPIPTAATLTPCQPNDENRSVSGQPEMHDGQILPPAQFYTIEDGKFICRYIGPARPRGCSTKNGNVRSLWRHLRTHAFKENSMNIPSQEKVICNRIPADSLNLTVICPFNKPHQLDRCRYYRETGQIWQMETLDRWEKVMMDHKSEYHE</sequence>
<feature type="compositionally biased region" description="Low complexity" evidence="1">
    <location>
        <begin position="294"/>
        <end position="310"/>
    </location>
</feature>
<feature type="compositionally biased region" description="Polar residues" evidence="1">
    <location>
        <begin position="390"/>
        <end position="407"/>
    </location>
</feature>
<feature type="compositionally biased region" description="Polar residues" evidence="1">
    <location>
        <begin position="271"/>
        <end position="293"/>
    </location>
</feature>
<dbReference type="Proteomes" id="UP001050691">
    <property type="component" value="Unassembled WGS sequence"/>
</dbReference>
<accession>A0AAV5ACB1</accession>
<feature type="region of interest" description="Disordered" evidence="1">
    <location>
        <begin position="256"/>
        <end position="314"/>
    </location>
</feature>
<gene>
    <name evidence="2" type="ORF">Clacol_004357</name>
</gene>
<protein>
    <submittedName>
        <fullName evidence="2">Uncharacterized protein</fullName>
    </submittedName>
</protein>
<keyword evidence="3" id="KW-1185">Reference proteome</keyword>
<evidence type="ECO:0000256" key="1">
    <source>
        <dbReference type="SAM" id="MobiDB-lite"/>
    </source>
</evidence>
<feature type="compositionally biased region" description="Polar residues" evidence="1">
    <location>
        <begin position="256"/>
        <end position="265"/>
    </location>
</feature>
<name>A0AAV5ACB1_9AGAM</name>
<organism evidence="2 3">
    <name type="scientific">Clathrus columnatus</name>
    <dbReference type="NCBI Taxonomy" id="1419009"/>
    <lineage>
        <taxon>Eukaryota</taxon>
        <taxon>Fungi</taxon>
        <taxon>Dikarya</taxon>
        <taxon>Basidiomycota</taxon>
        <taxon>Agaricomycotina</taxon>
        <taxon>Agaricomycetes</taxon>
        <taxon>Phallomycetidae</taxon>
        <taxon>Phallales</taxon>
        <taxon>Clathraceae</taxon>
        <taxon>Clathrus</taxon>
    </lineage>
</organism>
<feature type="region of interest" description="Disordered" evidence="1">
    <location>
        <begin position="382"/>
        <end position="407"/>
    </location>
</feature>
<dbReference type="AlphaFoldDB" id="A0AAV5ACB1"/>
<evidence type="ECO:0000313" key="2">
    <source>
        <dbReference type="EMBL" id="GJJ10131.1"/>
    </source>
</evidence>
<reference evidence="2" key="1">
    <citation type="submission" date="2021-10" db="EMBL/GenBank/DDBJ databases">
        <title>De novo Genome Assembly of Clathrus columnatus (Basidiomycota, Fungi) Using Illumina and Nanopore Sequence Data.</title>
        <authorList>
            <person name="Ogiso-Tanaka E."/>
            <person name="Itagaki H."/>
            <person name="Hosoya T."/>
            <person name="Hosaka K."/>
        </authorList>
    </citation>
    <scope>NUCLEOTIDE SEQUENCE</scope>
    <source>
        <strain evidence="2">MO-923</strain>
    </source>
</reference>
<dbReference type="EMBL" id="BPWL01000005">
    <property type="protein sequence ID" value="GJJ10131.1"/>
    <property type="molecule type" value="Genomic_DNA"/>
</dbReference>
<evidence type="ECO:0000313" key="3">
    <source>
        <dbReference type="Proteomes" id="UP001050691"/>
    </source>
</evidence>